<proteinExistence type="predicted"/>
<feature type="region of interest" description="Disordered" evidence="1">
    <location>
        <begin position="18"/>
        <end position="45"/>
    </location>
</feature>
<dbReference type="OrthoDB" id="1932391at2759"/>
<dbReference type="PANTHER" id="PTHR33132:SF135">
    <property type="entry name" value="OS02G0799700 PROTEIN"/>
    <property type="match status" value="1"/>
</dbReference>
<sequence length="182" mass="19039">MVSSPVLRSILRHEVAGGSLQARGGEGTTGAAAGGGGGGGSNKPRRRVQWGAINSIYFTPTEWQQQGDEERKEVIEQQRRMLRGNATGSKVLIPSNGAQSKIPTSTSSDIRPRQVCMCSPTNHAGSFRCRLHIQRQPAPWLRRPSSSSGSGLSASASLIATSAAKRAALKSAAPLAGGAQTH</sequence>
<name>A0A388JK51_CHABU</name>
<protein>
    <submittedName>
        <fullName evidence="2">Uncharacterized protein</fullName>
    </submittedName>
</protein>
<feature type="compositionally biased region" description="Polar residues" evidence="1">
    <location>
        <begin position="96"/>
        <end position="108"/>
    </location>
</feature>
<dbReference type="AlphaFoldDB" id="A0A388JK51"/>
<keyword evidence="3" id="KW-1185">Reference proteome</keyword>
<dbReference type="EMBL" id="BFEA01009632">
    <property type="protein sequence ID" value="GBG43875.1"/>
    <property type="molecule type" value="Genomic_DNA"/>
</dbReference>
<dbReference type="Gramene" id="GBG43875">
    <property type="protein sequence ID" value="GBG43875"/>
    <property type="gene ID" value="CBR_g88761"/>
</dbReference>
<reference evidence="2 3" key="1">
    <citation type="journal article" date="2018" name="Cell">
        <title>The Chara Genome: Secondary Complexity and Implications for Plant Terrestrialization.</title>
        <authorList>
            <person name="Nishiyama T."/>
            <person name="Sakayama H."/>
            <person name="Vries J.D."/>
            <person name="Buschmann H."/>
            <person name="Saint-Marcoux D."/>
            <person name="Ullrich K.K."/>
            <person name="Haas F.B."/>
            <person name="Vanderstraeten L."/>
            <person name="Becker D."/>
            <person name="Lang D."/>
            <person name="Vosolsobe S."/>
            <person name="Rombauts S."/>
            <person name="Wilhelmsson P.K.I."/>
            <person name="Janitza P."/>
            <person name="Kern R."/>
            <person name="Heyl A."/>
            <person name="Rumpler F."/>
            <person name="Villalobos L.I.A.C."/>
            <person name="Clay J.M."/>
            <person name="Skokan R."/>
            <person name="Toyoda A."/>
            <person name="Suzuki Y."/>
            <person name="Kagoshima H."/>
            <person name="Schijlen E."/>
            <person name="Tajeshwar N."/>
            <person name="Catarino B."/>
            <person name="Hetherington A.J."/>
            <person name="Saltykova A."/>
            <person name="Bonnot C."/>
            <person name="Breuninger H."/>
            <person name="Symeonidi A."/>
            <person name="Radhakrishnan G.V."/>
            <person name="Van Nieuwerburgh F."/>
            <person name="Deforce D."/>
            <person name="Chang C."/>
            <person name="Karol K.G."/>
            <person name="Hedrich R."/>
            <person name="Ulvskov P."/>
            <person name="Glockner G."/>
            <person name="Delwiche C.F."/>
            <person name="Petrasek J."/>
            <person name="Van de Peer Y."/>
            <person name="Friml J."/>
            <person name="Beilby M."/>
            <person name="Dolan L."/>
            <person name="Kohara Y."/>
            <person name="Sugano S."/>
            <person name="Fujiyama A."/>
            <person name="Delaux P.-M."/>
            <person name="Quint M."/>
            <person name="TheiBen G."/>
            <person name="Hagemann M."/>
            <person name="Harholt J."/>
            <person name="Dunand C."/>
            <person name="Zachgo S."/>
            <person name="Langdale J."/>
            <person name="Maumus F."/>
            <person name="Straeten D.V.D."/>
            <person name="Gould S.B."/>
            <person name="Rensing S.A."/>
        </authorList>
    </citation>
    <scope>NUCLEOTIDE SEQUENCE [LARGE SCALE GENOMIC DNA]</scope>
    <source>
        <strain evidence="2 3">S276</strain>
    </source>
</reference>
<gene>
    <name evidence="2" type="ORF">CBR_g88761</name>
</gene>
<accession>A0A388JK51</accession>
<comment type="caution">
    <text evidence="2">The sequence shown here is derived from an EMBL/GenBank/DDBJ whole genome shotgun (WGS) entry which is preliminary data.</text>
</comment>
<dbReference type="PANTHER" id="PTHR33132">
    <property type="entry name" value="OSJNBB0118P14.9 PROTEIN"/>
    <property type="match status" value="1"/>
</dbReference>
<evidence type="ECO:0000256" key="1">
    <source>
        <dbReference type="SAM" id="MobiDB-lite"/>
    </source>
</evidence>
<feature type="compositionally biased region" description="Gly residues" evidence="1">
    <location>
        <begin position="24"/>
        <end position="41"/>
    </location>
</feature>
<evidence type="ECO:0000313" key="3">
    <source>
        <dbReference type="Proteomes" id="UP000265515"/>
    </source>
</evidence>
<dbReference type="Proteomes" id="UP000265515">
    <property type="component" value="Unassembled WGS sequence"/>
</dbReference>
<feature type="region of interest" description="Disordered" evidence="1">
    <location>
        <begin position="89"/>
        <end position="108"/>
    </location>
</feature>
<organism evidence="2 3">
    <name type="scientific">Chara braunii</name>
    <name type="common">Braun's stonewort</name>
    <dbReference type="NCBI Taxonomy" id="69332"/>
    <lineage>
        <taxon>Eukaryota</taxon>
        <taxon>Viridiplantae</taxon>
        <taxon>Streptophyta</taxon>
        <taxon>Charophyceae</taxon>
        <taxon>Charales</taxon>
        <taxon>Characeae</taxon>
        <taxon>Chara</taxon>
    </lineage>
</organism>
<evidence type="ECO:0000313" key="2">
    <source>
        <dbReference type="EMBL" id="GBG43875.1"/>
    </source>
</evidence>